<name>A0A9P6KR41_9PLEO</name>
<proteinExistence type="predicted"/>
<sequence length="137" mass="14051">MPSSSTYLPPPPGPPGMYFRFLGGGAESDMVRLLSGRPELLTRGLGVPGSGAIGRMWVQPKVDEGRALLDSGRGVQRVEAGVLRGGAVQRNSSAFVGRAAGASAGVWKRVCDGDSTVSPAEVGGARSGWGCARPGRD</sequence>
<reference evidence="1" key="1">
    <citation type="journal article" date="2020" name="Mol. Plant Microbe Interact.">
        <title>Genome Sequence of the Biocontrol Agent Coniothyrium minitans strain Conio (IMI 134523).</title>
        <authorList>
            <person name="Patel D."/>
            <person name="Shittu T.A."/>
            <person name="Baroncelli R."/>
            <person name="Muthumeenakshi S."/>
            <person name="Osborne T.H."/>
            <person name="Janganan T.K."/>
            <person name="Sreenivasaprasad S."/>
        </authorList>
    </citation>
    <scope>NUCLEOTIDE SEQUENCE</scope>
    <source>
        <strain evidence="1">Conio</strain>
    </source>
</reference>
<organism evidence="1 2">
    <name type="scientific">Paraphaeosphaeria minitans</name>
    <dbReference type="NCBI Taxonomy" id="565426"/>
    <lineage>
        <taxon>Eukaryota</taxon>
        <taxon>Fungi</taxon>
        <taxon>Dikarya</taxon>
        <taxon>Ascomycota</taxon>
        <taxon>Pezizomycotina</taxon>
        <taxon>Dothideomycetes</taxon>
        <taxon>Pleosporomycetidae</taxon>
        <taxon>Pleosporales</taxon>
        <taxon>Massarineae</taxon>
        <taxon>Didymosphaeriaceae</taxon>
        <taxon>Paraphaeosphaeria</taxon>
    </lineage>
</organism>
<accession>A0A9P6KR41</accession>
<dbReference type="EMBL" id="WJXW01000006">
    <property type="protein sequence ID" value="KAF9735461.1"/>
    <property type="molecule type" value="Genomic_DNA"/>
</dbReference>
<gene>
    <name evidence="1" type="ORF">PMIN01_06866</name>
</gene>
<evidence type="ECO:0000313" key="1">
    <source>
        <dbReference type="EMBL" id="KAF9735461.1"/>
    </source>
</evidence>
<evidence type="ECO:0000313" key="2">
    <source>
        <dbReference type="Proteomes" id="UP000756921"/>
    </source>
</evidence>
<protein>
    <submittedName>
        <fullName evidence="1">Uncharacterized protein</fullName>
    </submittedName>
</protein>
<keyword evidence="2" id="KW-1185">Reference proteome</keyword>
<dbReference type="Proteomes" id="UP000756921">
    <property type="component" value="Unassembled WGS sequence"/>
</dbReference>
<comment type="caution">
    <text evidence="1">The sequence shown here is derived from an EMBL/GenBank/DDBJ whole genome shotgun (WGS) entry which is preliminary data.</text>
</comment>
<dbReference type="AlphaFoldDB" id="A0A9P6KR41"/>